<reference evidence="5" key="2">
    <citation type="submission" date="2020-07" db="EMBL/GenBank/DDBJ databases">
        <authorList>
            <person name="Pettersson B.M.F."/>
            <person name="Behra P.R.K."/>
            <person name="Ramesh M."/>
            <person name="Das S."/>
            <person name="Dasgupta S."/>
            <person name="Kirsebom L.A."/>
        </authorList>
    </citation>
    <scope>NUCLEOTIDE SEQUENCE</scope>
    <source>
        <strain evidence="5">CCUG 55640</strain>
    </source>
</reference>
<comment type="caution">
    <text evidence="5">The sequence shown here is derived from an EMBL/GenBank/DDBJ whole genome shotgun (WGS) entry which is preliminary data.</text>
</comment>
<dbReference type="RefSeq" id="WP_083138218.1">
    <property type="nucleotide sequence ID" value="NZ_JACKVH010000017.1"/>
</dbReference>
<keyword evidence="2" id="KW-1133">Transmembrane helix</keyword>
<sequence>MAQRIESAGKEISNAQLLLRGLVVVAAATLLTIALIAKSQGAFGKRFQVTVLLNDVGDGLPTKSDVKFRGVLVGAVGGVTPASDGRPNVVQVKLEPRYADAIPATVTARVVPSNVFAVSSIQLIDNGPGPPLRSGGRIFEDKSLATVQFQTALTKLRDIVAAASRPADNHTLGILAAVAEATDRRGDSIADAGAGANRIAHELNAVMAPDDTQSTLTTLSTLSQALQGLQTAAPDLLDSVHQAVTPMRTVAEKQLGLNGFLSAGLTTFSTLGTAFENNTDRMIVITTQLSPVIGVFADGGNQFAAIGTRMKNVTDKFLGEVWKPETHRAVGKFMVVFTPNRMYTRQDCPRYGQMEGPSCRTAPETADPPALPQALDPRNYPMPPELTGGNVGPVGSPQEREQLSKILGPDTNPASELLIGPLARGTTVQVLPDPAPAPDAPPPPAEAGPPDPGQGQR</sequence>
<dbReference type="PANTHER" id="PTHR33371:SF19">
    <property type="entry name" value="MCE-FAMILY PROTEIN MCE4A"/>
    <property type="match status" value="1"/>
</dbReference>
<dbReference type="Pfam" id="PF02470">
    <property type="entry name" value="MlaD"/>
    <property type="match status" value="1"/>
</dbReference>
<feature type="transmembrane region" description="Helical" evidence="2">
    <location>
        <begin position="17"/>
        <end position="37"/>
    </location>
</feature>
<evidence type="ECO:0000256" key="2">
    <source>
        <dbReference type="SAM" id="Phobius"/>
    </source>
</evidence>
<dbReference type="Proteomes" id="UP000192319">
    <property type="component" value="Unassembled WGS sequence"/>
</dbReference>
<evidence type="ECO:0000259" key="3">
    <source>
        <dbReference type="Pfam" id="PF02470"/>
    </source>
</evidence>
<dbReference type="Proteomes" id="UP001141650">
    <property type="component" value="Unassembled WGS sequence"/>
</dbReference>
<keyword evidence="7" id="KW-1185">Reference proteome</keyword>
<dbReference type="Pfam" id="PF11887">
    <property type="entry name" value="Mce4_CUP1"/>
    <property type="match status" value="1"/>
</dbReference>
<evidence type="ECO:0000259" key="4">
    <source>
        <dbReference type="Pfam" id="PF11887"/>
    </source>
</evidence>
<dbReference type="InterPro" id="IPR024516">
    <property type="entry name" value="Mce_C"/>
</dbReference>
<evidence type="ECO:0000313" key="5">
    <source>
        <dbReference type="EMBL" id="MCV7380848.1"/>
    </source>
</evidence>
<organism evidence="5 8">
    <name type="scientific">Mycobacterium alsense</name>
    <dbReference type="NCBI Taxonomy" id="324058"/>
    <lineage>
        <taxon>Bacteria</taxon>
        <taxon>Bacillati</taxon>
        <taxon>Actinomycetota</taxon>
        <taxon>Actinomycetes</taxon>
        <taxon>Mycobacteriales</taxon>
        <taxon>Mycobacteriaceae</taxon>
        <taxon>Mycobacterium</taxon>
    </lineage>
</organism>
<evidence type="ECO:0000313" key="8">
    <source>
        <dbReference type="Proteomes" id="UP001141650"/>
    </source>
</evidence>
<accession>A0AA41XR75</accession>
<reference evidence="6 7" key="1">
    <citation type="submission" date="2017-02" db="EMBL/GenBank/DDBJ databases">
        <title>The new phylogeny of genus Mycobacterium.</title>
        <authorList>
            <person name="Tortoli E."/>
            <person name="Trovato A."/>
            <person name="Cirillo D.M."/>
        </authorList>
    </citation>
    <scope>NUCLEOTIDE SEQUENCE [LARGE SCALE GENOMIC DNA]</scope>
    <source>
        <strain evidence="6 7">DSM 45230</strain>
    </source>
</reference>
<proteinExistence type="predicted"/>
<name>A0AA41XR75_9MYCO</name>
<dbReference type="AlphaFoldDB" id="A0AA41XR75"/>
<protein>
    <submittedName>
        <fullName evidence="5">MCE family protein</fullName>
    </submittedName>
    <submittedName>
        <fullName evidence="6">Mammalian cell entry protein</fullName>
    </submittedName>
</protein>
<evidence type="ECO:0000313" key="6">
    <source>
        <dbReference type="EMBL" id="OQZ90509.1"/>
    </source>
</evidence>
<gene>
    <name evidence="6" type="ORF">BST11_12190</name>
    <name evidence="5" type="ORF">H7K38_19650</name>
</gene>
<dbReference type="EMBL" id="JACKVH010000017">
    <property type="protein sequence ID" value="MCV7380848.1"/>
    <property type="molecule type" value="Genomic_DNA"/>
</dbReference>
<dbReference type="InterPro" id="IPR003399">
    <property type="entry name" value="Mce/MlaD"/>
</dbReference>
<evidence type="ECO:0000256" key="1">
    <source>
        <dbReference type="SAM" id="MobiDB-lite"/>
    </source>
</evidence>
<dbReference type="InterPro" id="IPR052336">
    <property type="entry name" value="MlaD_Phospholipid_Transporter"/>
</dbReference>
<dbReference type="EMBL" id="MVHD01000017">
    <property type="protein sequence ID" value="OQZ90509.1"/>
    <property type="molecule type" value="Genomic_DNA"/>
</dbReference>
<dbReference type="GO" id="GO:0051701">
    <property type="term" value="P:biological process involved in interaction with host"/>
    <property type="evidence" value="ECO:0007669"/>
    <property type="project" value="TreeGrafter"/>
</dbReference>
<feature type="region of interest" description="Disordered" evidence="1">
    <location>
        <begin position="353"/>
        <end position="457"/>
    </location>
</feature>
<feature type="compositionally biased region" description="Pro residues" evidence="1">
    <location>
        <begin position="433"/>
        <end position="457"/>
    </location>
</feature>
<dbReference type="PANTHER" id="PTHR33371">
    <property type="entry name" value="INTERMEMBRANE PHOSPHOLIPID TRANSPORT SYSTEM BINDING PROTEIN MLAD-RELATED"/>
    <property type="match status" value="1"/>
</dbReference>
<evidence type="ECO:0000313" key="7">
    <source>
        <dbReference type="Proteomes" id="UP000192319"/>
    </source>
</evidence>
<keyword evidence="2" id="KW-0472">Membrane</keyword>
<feature type="domain" description="Mammalian cell entry C-terminal" evidence="4">
    <location>
        <begin position="131"/>
        <end position="357"/>
    </location>
</feature>
<feature type="domain" description="Mce/MlaD" evidence="3">
    <location>
        <begin position="48"/>
        <end position="124"/>
    </location>
</feature>
<reference evidence="5" key="3">
    <citation type="journal article" date="2022" name="BMC Genomics">
        <title>Comparative genome analysis of mycobacteria focusing on tRNA and non-coding RNA.</title>
        <authorList>
            <person name="Behra P.R.K."/>
            <person name="Pettersson B.M.F."/>
            <person name="Ramesh M."/>
            <person name="Das S."/>
            <person name="Dasgupta S."/>
            <person name="Kirsebom L.A."/>
        </authorList>
    </citation>
    <scope>NUCLEOTIDE SEQUENCE</scope>
    <source>
        <strain evidence="5">CCUG 55640</strain>
    </source>
</reference>
<dbReference type="GO" id="GO:0005576">
    <property type="term" value="C:extracellular region"/>
    <property type="evidence" value="ECO:0007669"/>
    <property type="project" value="TreeGrafter"/>
</dbReference>
<keyword evidence="2" id="KW-0812">Transmembrane</keyword>